<dbReference type="InterPro" id="IPR004622">
    <property type="entry name" value="DNA_pol_HolB"/>
</dbReference>
<dbReference type="PROSITE" id="PS00039">
    <property type="entry name" value="DEAD_ATP_HELICASE"/>
    <property type="match status" value="1"/>
</dbReference>
<accession>A0A1G2PL01</accession>
<dbReference type="Pfam" id="PF13177">
    <property type="entry name" value="DNA_pol3_delta2"/>
    <property type="match status" value="1"/>
</dbReference>
<dbReference type="InterPro" id="IPR050238">
    <property type="entry name" value="DNA_Rep/Repair_Clamp_Loader"/>
</dbReference>
<feature type="domain" description="AAA+ ATPase" evidence="1">
    <location>
        <begin position="23"/>
        <end position="168"/>
    </location>
</feature>
<protein>
    <submittedName>
        <fullName evidence="2">DNA polymerase III subunit delta</fullName>
    </submittedName>
</protein>
<dbReference type="Proteomes" id="UP000177629">
    <property type="component" value="Unassembled WGS sequence"/>
</dbReference>
<proteinExistence type="predicted"/>
<dbReference type="SMART" id="SM00382">
    <property type="entry name" value="AAA"/>
    <property type="match status" value="1"/>
</dbReference>
<dbReference type="EMBL" id="MHSS01000001">
    <property type="protein sequence ID" value="OHA49025.1"/>
    <property type="molecule type" value="Genomic_DNA"/>
</dbReference>
<comment type="caution">
    <text evidence="2">The sequence shown here is derived from an EMBL/GenBank/DDBJ whole genome shotgun (WGS) entry which is preliminary data.</text>
</comment>
<dbReference type="GO" id="GO:0006261">
    <property type="term" value="P:DNA-templated DNA replication"/>
    <property type="evidence" value="ECO:0007669"/>
    <property type="project" value="TreeGrafter"/>
</dbReference>
<dbReference type="GO" id="GO:0008408">
    <property type="term" value="F:3'-5' exonuclease activity"/>
    <property type="evidence" value="ECO:0007669"/>
    <property type="project" value="InterPro"/>
</dbReference>
<dbReference type="STRING" id="1802362.A2806_01630"/>
<name>A0A1G2PL01_9BACT</name>
<dbReference type="SUPFAM" id="SSF52540">
    <property type="entry name" value="P-loop containing nucleoside triphosphate hydrolases"/>
    <property type="match status" value="1"/>
</dbReference>
<dbReference type="NCBIfam" id="TIGR00678">
    <property type="entry name" value="holB"/>
    <property type="match status" value="1"/>
</dbReference>
<dbReference type="InterPro" id="IPR027417">
    <property type="entry name" value="P-loop_NTPase"/>
</dbReference>
<sequence length="289" mass="32261">MSEIVGNKDVQERLWYTVEGNRLAHAYLFSGPEEIGKKTIAHAFAQRILCETSNACGLCSSCVQWRGVHPDFLFIVPEGEGLRRNIGVEQVRAARHFLQLSPQAGERKVLVIDEADRLTGEATNAFLKTLEEPSPRMVIVLVTAMPWMLLATVRSRCLTVRFSLVPETDMVKWLASLKISSGEAQALSKLSGGRPGRAKRLLKDPVARKDVIAILRLFTEVIGESSFEKLKAFSVFTKNRTLLAQSRILWLEEAHRDITELPPHTFGLISRLLAVDPYAPFDPILSLVS</sequence>
<dbReference type="GO" id="GO:0003887">
    <property type="term" value="F:DNA-directed DNA polymerase activity"/>
    <property type="evidence" value="ECO:0007669"/>
    <property type="project" value="InterPro"/>
</dbReference>
<dbReference type="AlphaFoldDB" id="A0A1G2PL01"/>
<dbReference type="PANTHER" id="PTHR11669">
    <property type="entry name" value="REPLICATION FACTOR C / DNA POLYMERASE III GAMMA-TAU SUBUNIT"/>
    <property type="match status" value="1"/>
</dbReference>
<evidence type="ECO:0000313" key="3">
    <source>
        <dbReference type="Proteomes" id="UP000177629"/>
    </source>
</evidence>
<evidence type="ECO:0000259" key="1">
    <source>
        <dbReference type="SMART" id="SM00382"/>
    </source>
</evidence>
<organism evidence="2 3">
    <name type="scientific">Candidatus Terrybacteria bacterium RIFCSPHIGHO2_01_FULL_48_17</name>
    <dbReference type="NCBI Taxonomy" id="1802362"/>
    <lineage>
        <taxon>Bacteria</taxon>
        <taxon>Candidatus Terryibacteriota</taxon>
    </lineage>
</organism>
<dbReference type="Gene3D" id="3.40.50.300">
    <property type="entry name" value="P-loop containing nucleotide triphosphate hydrolases"/>
    <property type="match status" value="1"/>
</dbReference>
<reference evidence="2 3" key="1">
    <citation type="journal article" date="2016" name="Nat. Commun.">
        <title>Thousands of microbial genomes shed light on interconnected biogeochemical processes in an aquifer system.</title>
        <authorList>
            <person name="Anantharaman K."/>
            <person name="Brown C.T."/>
            <person name="Hug L.A."/>
            <person name="Sharon I."/>
            <person name="Castelle C.J."/>
            <person name="Probst A.J."/>
            <person name="Thomas B.C."/>
            <person name="Singh A."/>
            <person name="Wilkins M.J."/>
            <person name="Karaoz U."/>
            <person name="Brodie E.L."/>
            <person name="Williams K.H."/>
            <person name="Hubbard S.S."/>
            <person name="Banfield J.F."/>
        </authorList>
    </citation>
    <scope>NUCLEOTIDE SEQUENCE [LARGE SCALE GENOMIC DNA]</scope>
</reference>
<dbReference type="InterPro" id="IPR000629">
    <property type="entry name" value="RNA-helicase_DEAD-box_CS"/>
</dbReference>
<dbReference type="PANTHER" id="PTHR11669:SF8">
    <property type="entry name" value="DNA POLYMERASE III SUBUNIT DELTA"/>
    <property type="match status" value="1"/>
</dbReference>
<evidence type="ECO:0000313" key="2">
    <source>
        <dbReference type="EMBL" id="OHA49025.1"/>
    </source>
</evidence>
<gene>
    <name evidence="2" type="ORF">A2806_01630</name>
</gene>
<dbReference type="InterPro" id="IPR003593">
    <property type="entry name" value="AAA+_ATPase"/>
</dbReference>